<dbReference type="eggNOG" id="COG3859">
    <property type="taxonomic scope" value="Bacteria"/>
</dbReference>
<dbReference type="Proteomes" id="UP000001683">
    <property type="component" value="Chromosome"/>
</dbReference>
<dbReference type="RefSeq" id="WP_012446766.1">
    <property type="nucleotide sequence ID" value="NC_010718.1"/>
</dbReference>
<keyword evidence="1" id="KW-0812">Transmembrane</keyword>
<keyword evidence="1" id="KW-1133">Transmembrane helix</keyword>
<evidence type="ECO:0000313" key="3">
    <source>
        <dbReference type="Proteomes" id="UP000001683"/>
    </source>
</evidence>
<feature type="transmembrane region" description="Helical" evidence="1">
    <location>
        <begin position="59"/>
        <end position="79"/>
    </location>
</feature>
<dbReference type="InterPro" id="IPR012651">
    <property type="entry name" value="Thia_Transptr_ThiT"/>
</dbReference>
<evidence type="ECO:0000313" key="2">
    <source>
        <dbReference type="EMBL" id="ACB83878.1"/>
    </source>
</evidence>
<protein>
    <submittedName>
        <fullName evidence="2">Proton-coupled thiamine transporter YuaJ</fullName>
    </submittedName>
</protein>
<dbReference type="GO" id="GO:0005886">
    <property type="term" value="C:plasma membrane"/>
    <property type="evidence" value="ECO:0007669"/>
    <property type="project" value="InterPro"/>
</dbReference>
<dbReference type="EMBL" id="CP001034">
    <property type="protein sequence ID" value="ACB83878.1"/>
    <property type="molecule type" value="Genomic_DNA"/>
</dbReference>
<organism evidence="2 3">
    <name type="scientific">Natranaerobius thermophilus (strain ATCC BAA-1301 / DSM 18059 / JW/NM-WN-LF)</name>
    <dbReference type="NCBI Taxonomy" id="457570"/>
    <lineage>
        <taxon>Bacteria</taxon>
        <taxon>Bacillati</taxon>
        <taxon>Bacillota</taxon>
        <taxon>Clostridia</taxon>
        <taxon>Natranaerobiales</taxon>
        <taxon>Natranaerobiaceae</taxon>
        <taxon>Natranaerobius</taxon>
    </lineage>
</organism>
<reference evidence="2 3" key="2">
    <citation type="journal article" date="2011" name="J. Bacteriol.">
        <title>Complete genome sequence of the anaerobic, halophilic alkalithermophile Natranaerobius thermophilus JW/NM-WN-LF.</title>
        <authorList>
            <person name="Zhao B."/>
            <person name="Mesbah N.M."/>
            <person name="Dalin E."/>
            <person name="Goodwin L."/>
            <person name="Nolan M."/>
            <person name="Pitluck S."/>
            <person name="Chertkov O."/>
            <person name="Brettin T.S."/>
            <person name="Han J."/>
            <person name="Larimer F.W."/>
            <person name="Land M.L."/>
            <person name="Hauser L."/>
            <person name="Kyrpides N."/>
            <person name="Wiegel J."/>
        </authorList>
    </citation>
    <scope>NUCLEOTIDE SEQUENCE [LARGE SCALE GENOMIC DNA]</scope>
    <source>
        <strain evidence="3">ATCC BAA-1301 / DSM 18059 / JW/NM-WN-LF</strain>
    </source>
</reference>
<feature type="transmembrane region" description="Helical" evidence="1">
    <location>
        <begin position="12"/>
        <end position="30"/>
    </location>
</feature>
<proteinExistence type="predicted"/>
<accession>B2A4V6</accession>
<dbReference type="InParanoid" id="B2A4V6"/>
<dbReference type="STRING" id="457570.Nther_0280"/>
<dbReference type="GO" id="GO:0015234">
    <property type="term" value="F:thiamine transmembrane transporter activity"/>
    <property type="evidence" value="ECO:0007669"/>
    <property type="project" value="InterPro"/>
</dbReference>
<keyword evidence="1" id="KW-0472">Membrane</keyword>
<feature type="transmembrane region" description="Helical" evidence="1">
    <location>
        <begin position="111"/>
        <end position="139"/>
    </location>
</feature>
<dbReference type="AlphaFoldDB" id="B2A4V6"/>
<sequence length="185" mass="20193">MENVSKNVRILAETGIAVALALLLSMIKLYTMPQGGSVSLEMLPIFIIAFRWGLKPGILAGVTFGILQLAVAGFIVHWIQFFLDYPVAFAGLGLAGTFSSWIRKANSSANIILPIVTGVILGGMVRFVSHFLAGAVFFGDYAPEGQSVWMYSLLYNSSYLVPELIITIIVIVLLTLTRVKKYFTV</sequence>
<gene>
    <name evidence="2" type="ordered locus">Nther_0280</name>
</gene>
<dbReference type="Gene3D" id="1.10.1760.20">
    <property type="match status" value="1"/>
</dbReference>
<dbReference type="KEGG" id="nth:Nther_0280"/>
<evidence type="ECO:0000256" key="1">
    <source>
        <dbReference type="SAM" id="Phobius"/>
    </source>
</evidence>
<reference evidence="2 3" key="1">
    <citation type="submission" date="2008-04" db="EMBL/GenBank/DDBJ databases">
        <title>Complete sequence of chromosome of Natranaerobius thermophilus JW/NM-WN-LF.</title>
        <authorList>
            <consortium name="US DOE Joint Genome Institute"/>
            <person name="Copeland A."/>
            <person name="Lucas S."/>
            <person name="Lapidus A."/>
            <person name="Glavina del Rio T."/>
            <person name="Dalin E."/>
            <person name="Tice H."/>
            <person name="Bruce D."/>
            <person name="Goodwin L."/>
            <person name="Pitluck S."/>
            <person name="Chertkov O."/>
            <person name="Brettin T."/>
            <person name="Detter J.C."/>
            <person name="Han C."/>
            <person name="Kuske C.R."/>
            <person name="Schmutz J."/>
            <person name="Larimer F."/>
            <person name="Land M."/>
            <person name="Hauser L."/>
            <person name="Kyrpides N."/>
            <person name="Lykidis A."/>
            <person name="Mesbah N.M."/>
            <person name="Wiegel J."/>
        </authorList>
    </citation>
    <scope>NUCLEOTIDE SEQUENCE [LARGE SCALE GENOMIC DNA]</scope>
    <source>
        <strain evidence="3">ATCC BAA-1301 / DSM 18059 / JW/NM-WN-LF</strain>
    </source>
</reference>
<feature type="transmembrane region" description="Helical" evidence="1">
    <location>
        <begin position="85"/>
        <end position="102"/>
    </location>
</feature>
<feature type="transmembrane region" description="Helical" evidence="1">
    <location>
        <begin position="159"/>
        <end position="179"/>
    </location>
</feature>
<dbReference type="Pfam" id="PF09515">
    <property type="entry name" value="Thia_YuaJ"/>
    <property type="match status" value="1"/>
</dbReference>
<dbReference type="FunCoup" id="B2A4V6">
    <property type="interactions" value="19"/>
</dbReference>
<dbReference type="HOGENOM" id="CLU_090959_0_0_9"/>
<dbReference type="OrthoDB" id="9795813at2"/>
<dbReference type="NCBIfam" id="TIGR02357">
    <property type="entry name" value="ECF_ThiT_YuaJ"/>
    <property type="match status" value="1"/>
</dbReference>
<name>B2A4V6_NATTJ</name>
<feature type="transmembrane region" description="Helical" evidence="1">
    <location>
        <begin position="36"/>
        <end position="54"/>
    </location>
</feature>
<keyword evidence="3" id="KW-1185">Reference proteome</keyword>